<protein>
    <submittedName>
        <fullName evidence="2">Arginine-ornithine antiporter</fullName>
    </submittedName>
</protein>
<feature type="non-terminal residue" evidence="2">
    <location>
        <position position="48"/>
    </location>
</feature>
<dbReference type="EMBL" id="SCHC01000365">
    <property type="protein sequence ID" value="TBW72002.1"/>
    <property type="molecule type" value="Genomic_DNA"/>
</dbReference>
<accession>A0A7Z7YSE6</accession>
<proteinExistence type="predicted"/>
<dbReference type="AlphaFoldDB" id="A0A7Z7YSE6"/>
<evidence type="ECO:0000313" key="3">
    <source>
        <dbReference type="Proteomes" id="UP000291949"/>
    </source>
</evidence>
<keyword evidence="1" id="KW-0812">Transmembrane</keyword>
<gene>
    <name evidence="2" type="ORF">EQ811_14470</name>
</gene>
<comment type="caution">
    <text evidence="2">The sequence shown here is derived from an EMBL/GenBank/DDBJ whole genome shotgun (WGS) entry which is preliminary data.</text>
</comment>
<feature type="transmembrane region" description="Helical" evidence="1">
    <location>
        <begin position="12"/>
        <end position="30"/>
    </location>
</feature>
<evidence type="ECO:0000256" key="1">
    <source>
        <dbReference type="SAM" id="Phobius"/>
    </source>
</evidence>
<keyword evidence="1" id="KW-1133">Transmembrane helix</keyword>
<evidence type="ECO:0000313" key="2">
    <source>
        <dbReference type="EMBL" id="TBW72002.1"/>
    </source>
</evidence>
<dbReference type="Proteomes" id="UP000291949">
    <property type="component" value="Unassembled WGS sequence"/>
</dbReference>
<keyword evidence="1" id="KW-0472">Membrane</keyword>
<organism evidence="2 3">
    <name type="scientific">Staphylococcus capitis</name>
    <dbReference type="NCBI Taxonomy" id="29388"/>
    <lineage>
        <taxon>Bacteria</taxon>
        <taxon>Bacillati</taxon>
        <taxon>Bacillota</taxon>
        <taxon>Bacilli</taxon>
        <taxon>Bacillales</taxon>
        <taxon>Staphylococcaceae</taxon>
        <taxon>Staphylococcus</taxon>
    </lineage>
</organism>
<name>A0A7Z7YSE6_STACP</name>
<reference evidence="2 3" key="1">
    <citation type="journal article" date="2019" name="Sci. Transl. Med.">
        <title>Quorum sensing between bacterial species on the skin protects against epidermal injury in atopic dermatitis.</title>
        <authorList>
            <person name="Williams M.R."/>
        </authorList>
    </citation>
    <scope>NUCLEOTIDE SEQUENCE [LARGE SCALE GENOMIC DNA]</scope>
    <source>
        <strain evidence="2 3">H8</strain>
    </source>
</reference>
<sequence>MNDTGDKKLSRTSLIGLVIGSMIGGGAFNIQSDMGGHAGGLAIIIGWL</sequence>